<dbReference type="SMART" id="SM00673">
    <property type="entry name" value="CARP"/>
    <property type="match status" value="2"/>
</dbReference>
<dbReference type="Pfam" id="PF21938">
    <property type="entry name" value="CAP_N"/>
    <property type="match status" value="1"/>
</dbReference>
<accession>A0A4R0RCB0</accession>
<dbReference type="Gene3D" id="1.25.40.330">
    <property type="entry name" value="Adenylate cyclase-associated CAP, N-terminal domain"/>
    <property type="match status" value="1"/>
</dbReference>
<dbReference type="InterPro" id="IPR001837">
    <property type="entry name" value="Adenylate_cyclase-assoc_CAP"/>
</dbReference>
<dbReference type="Pfam" id="PF08603">
    <property type="entry name" value="CAP_C"/>
    <property type="match status" value="1"/>
</dbReference>
<feature type="compositionally biased region" description="Low complexity" evidence="5">
    <location>
        <begin position="256"/>
        <end position="265"/>
    </location>
</feature>
<dbReference type="PANTHER" id="PTHR10652:SF0">
    <property type="entry name" value="ADENYLYL CYCLASE-ASSOCIATED PROTEIN"/>
    <property type="match status" value="1"/>
</dbReference>
<feature type="region of interest" description="Disordered" evidence="5">
    <location>
        <begin position="255"/>
        <end position="301"/>
    </location>
</feature>
<dbReference type="GO" id="GO:0007015">
    <property type="term" value="P:actin filament organization"/>
    <property type="evidence" value="ECO:0007669"/>
    <property type="project" value="TreeGrafter"/>
</dbReference>
<dbReference type="InterPro" id="IPR036222">
    <property type="entry name" value="CAP_N_sf"/>
</dbReference>
<dbReference type="GO" id="GO:0003779">
    <property type="term" value="F:actin binding"/>
    <property type="evidence" value="ECO:0007669"/>
    <property type="project" value="InterPro"/>
</dbReference>
<dbReference type="InterPro" id="IPR013992">
    <property type="entry name" value="Adenylate_cyclase-assoc_CAP_N"/>
</dbReference>
<dbReference type="PROSITE" id="PS01088">
    <property type="entry name" value="CAP_1"/>
    <property type="match status" value="1"/>
</dbReference>
<comment type="caution">
    <text evidence="7">The sequence shown here is derived from an EMBL/GenBank/DDBJ whole genome shotgun (WGS) entry which is preliminary data.</text>
</comment>
<evidence type="ECO:0000256" key="3">
    <source>
        <dbReference type="ARBA" id="ARBA00072052"/>
    </source>
</evidence>
<dbReference type="FunFam" id="1.25.40.330:FF:000001">
    <property type="entry name" value="Adenylyl cyclase-associated protein"/>
    <property type="match status" value="1"/>
</dbReference>
<proteinExistence type="inferred from homology"/>
<evidence type="ECO:0000256" key="5">
    <source>
        <dbReference type="SAM" id="MobiDB-lite"/>
    </source>
</evidence>
<name>A0A4R0RCB0_9APHY</name>
<protein>
    <recommendedName>
        <fullName evidence="3 4">Adenylyl cyclase-associated protein</fullName>
    </recommendedName>
</protein>
<evidence type="ECO:0000256" key="1">
    <source>
        <dbReference type="ARBA" id="ARBA00007659"/>
    </source>
</evidence>
<evidence type="ECO:0000313" key="7">
    <source>
        <dbReference type="EMBL" id="TCD65631.1"/>
    </source>
</evidence>
<dbReference type="EMBL" id="RWJN01000171">
    <property type="protein sequence ID" value="TCD65631.1"/>
    <property type="molecule type" value="Genomic_DNA"/>
</dbReference>
<dbReference type="InterPro" id="IPR017901">
    <property type="entry name" value="C-CAP_CF_C-like"/>
</dbReference>
<dbReference type="AlphaFoldDB" id="A0A4R0RCB0"/>
<feature type="compositionally biased region" description="Pro residues" evidence="5">
    <location>
        <begin position="266"/>
        <end position="285"/>
    </location>
</feature>
<organism evidence="7 8">
    <name type="scientific">Steccherinum ochraceum</name>
    <dbReference type="NCBI Taxonomy" id="92696"/>
    <lineage>
        <taxon>Eukaryota</taxon>
        <taxon>Fungi</taxon>
        <taxon>Dikarya</taxon>
        <taxon>Basidiomycota</taxon>
        <taxon>Agaricomycotina</taxon>
        <taxon>Agaricomycetes</taxon>
        <taxon>Polyporales</taxon>
        <taxon>Steccherinaceae</taxon>
        <taxon>Steccherinum</taxon>
    </lineage>
</organism>
<dbReference type="InterPro" id="IPR036223">
    <property type="entry name" value="CAP_C_sf"/>
</dbReference>
<evidence type="ECO:0000313" key="8">
    <source>
        <dbReference type="Proteomes" id="UP000292702"/>
    </source>
</evidence>
<evidence type="ECO:0000259" key="6">
    <source>
        <dbReference type="PROSITE" id="PS51329"/>
    </source>
</evidence>
<dbReference type="Proteomes" id="UP000292702">
    <property type="component" value="Unassembled WGS sequence"/>
</dbReference>
<dbReference type="InterPro" id="IPR053950">
    <property type="entry name" value="CAP_N"/>
</dbReference>
<evidence type="ECO:0000256" key="4">
    <source>
        <dbReference type="RuleBase" id="RU000647"/>
    </source>
</evidence>
<dbReference type="Gene3D" id="2.160.20.70">
    <property type="match status" value="1"/>
</dbReference>
<dbReference type="GO" id="GO:0019933">
    <property type="term" value="P:cAMP-mediated signaling"/>
    <property type="evidence" value="ECO:0007669"/>
    <property type="project" value="TreeGrafter"/>
</dbReference>
<dbReference type="OrthoDB" id="77251at2759"/>
<reference evidence="7 8" key="1">
    <citation type="submission" date="2018-11" db="EMBL/GenBank/DDBJ databases">
        <title>Genome assembly of Steccherinum ochraceum LE-BIN_3174, the white-rot fungus of the Steccherinaceae family (The Residual Polyporoid clade, Polyporales, Basidiomycota).</title>
        <authorList>
            <person name="Fedorova T.V."/>
            <person name="Glazunova O.A."/>
            <person name="Landesman E.O."/>
            <person name="Moiseenko K.V."/>
            <person name="Psurtseva N.V."/>
            <person name="Savinova O.S."/>
            <person name="Shakhova N.V."/>
            <person name="Tyazhelova T.V."/>
            <person name="Vasina D.V."/>
        </authorList>
    </citation>
    <scope>NUCLEOTIDE SEQUENCE [LARGE SCALE GENOMIC DNA]</scope>
    <source>
        <strain evidence="7 8">LE-BIN_3174</strain>
    </source>
</reference>
<dbReference type="GO" id="GO:0008179">
    <property type="term" value="F:adenylate cyclase binding"/>
    <property type="evidence" value="ECO:0007669"/>
    <property type="project" value="TreeGrafter"/>
</dbReference>
<feature type="compositionally biased region" description="Low complexity" evidence="5">
    <location>
        <begin position="328"/>
        <end position="342"/>
    </location>
</feature>
<gene>
    <name evidence="7" type="ORF">EIP91_002436</name>
</gene>
<comment type="similarity">
    <text evidence="1 4">Belongs to the CAP family.</text>
</comment>
<dbReference type="InterPro" id="IPR006599">
    <property type="entry name" value="CARP_motif"/>
</dbReference>
<dbReference type="Pfam" id="PF01213">
    <property type="entry name" value="CAP_N-CM"/>
    <property type="match status" value="1"/>
</dbReference>
<dbReference type="SUPFAM" id="SSF101278">
    <property type="entry name" value="N-terminal domain of adenylylcyclase associated protein, CAP"/>
    <property type="match status" value="1"/>
</dbReference>
<comment type="function">
    <text evidence="2">The N-terminal domain binds to adenylyl cyclase, thereby enabling adenylyl cyclase to be activated by upstream regulatory signals, such as Ras. The C-terminal domain is required for normal cellular morphology and growth control.</text>
</comment>
<dbReference type="InterPro" id="IPR013912">
    <property type="entry name" value="Adenylate_cyclase-assoc_CAP_C"/>
</dbReference>
<dbReference type="InterPro" id="IPR016098">
    <property type="entry name" value="CAP/MinC_C"/>
</dbReference>
<dbReference type="STRING" id="92696.A0A4R0RCB0"/>
<evidence type="ECO:0000256" key="2">
    <source>
        <dbReference type="ARBA" id="ARBA00054756"/>
    </source>
</evidence>
<dbReference type="SUPFAM" id="SSF69340">
    <property type="entry name" value="C-terminal domain of adenylylcyclase associated protein"/>
    <property type="match status" value="1"/>
</dbReference>
<dbReference type="PROSITE" id="PS51329">
    <property type="entry name" value="C_CAP_COFACTOR_C"/>
    <property type="match status" value="1"/>
</dbReference>
<dbReference type="InterPro" id="IPR018106">
    <property type="entry name" value="CAP_CS_N"/>
</dbReference>
<dbReference type="GO" id="GO:0005737">
    <property type="term" value="C:cytoplasm"/>
    <property type="evidence" value="ECO:0007669"/>
    <property type="project" value="TreeGrafter"/>
</dbReference>
<feature type="region of interest" description="Disordered" evidence="5">
    <location>
        <begin position="313"/>
        <end position="359"/>
    </location>
</feature>
<sequence>MASSGGLHSLATIIKRLEAATSRLEDLASLGPTANASQPTGAPAIAAQTSSEPTPVPPPHSGGHAAAPPKPVEVPPSVIAFDQKVIDGKLKPFVELTKTFAIQSVIDQVAVLEKEYVDLRGLILQASACKKPADDAFAKLLDPLKNDIEGITRAKEVNRKDRDWFNHLTAVAEGGPAVGWVTVSPKPGPFIKDIKESTEFYTNKIIKEFKEKDKKHVEWARAYLAILDEMKQYVTDFHTTGLVWNSKGVSIDQYHAPGAAPSGAAAPPPPPPPPPMAPPPPPPGTSAPATGGGIGAVFADLNRGEDVTKGLRKVDKSEMTHKNPALRASSVVPAVGSSSASGTPKKPVKPSKPHALAGKKPSKFALEGNKWMIEYQENESGLTVENGEINQTVNLYGCKNTTVAIKGKVNAVTLINCVKTSILVHSVISSVSITNSPSFALQITGAAPTIQLDSTDSGQIYLSKDCLGVEITTAKCSAINVSTPVEGEEEGVFEEHPVPEMFRTVVQNGKLVTTVVEHSG</sequence>
<dbReference type="PANTHER" id="PTHR10652">
    <property type="entry name" value="ADENYLYL CYCLASE-ASSOCIATED PROTEIN"/>
    <property type="match status" value="1"/>
</dbReference>
<feature type="domain" description="C-CAP/cofactor C-like" evidence="6">
    <location>
        <begin position="361"/>
        <end position="498"/>
    </location>
</feature>
<keyword evidence="8" id="KW-1185">Reference proteome</keyword>
<feature type="region of interest" description="Disordered" evidence="5">
    <location>
        <begin position="31"/>
        <end position="71"/>
    </location>
</feature>